<dbReference type="InterPro" id="IPR036812">
    <property type="entry name" value="NAD(P)_OxRdtase_dom_sf"/>
</dbReference>
<dbReference type="OrthoDB" id="3170516at2"/>
<dbReference type="Pfam" id="PF00248">
    <property type="entry name" value="Aldo_ket_red"/>
    <property type="match status" value="1"/>
</dbReference>
<name>A0A1C6URU0_9ACTN</name>
<proteinExistence type="predicted"/>
<dbReference type="SUPFAM" id="SSF51430">
    <property type="entry name" value="NAD(P)-linked oxidoreductase"/>
    <property type="match status" value="1"/>
</dbReference>
<dbReference type="PANTHER" id="PTHR43625:SF40">
    <property type="entry name" value="ALDO-KETO REDUCTASE YAKC [NADP(+)]"/>
    <property type="match status" value="1"/>
</dbReference>
<dbReference type="STRING" id="47871.GA0070608_1708"/>
<dbReference type="GO" id="GO:0005737">
    <property type="term" value="C:cytoplasm"/>
    <property type="evidence" value="ECO:0007669"/>
    <property type="project" value="TreeGrafter"/>
</dbReference>
<dbReference type="InterPro" id="IPR023210">
    <property type="entry name" value="NADP_OxRdtase_dom"/>
</dbReference>
<evidence type="ECO:0000256" key="2">
    <source>
        <dbReference type="SAM" id="MobiDB-lite"/>
    </source>
</evidence>
<sequence length="309" mass="33344">MRDSSVTGMTTTQTTNSRNTGVGGDLTVSRIGYGTMRLSDTPGIPPTEAIVWQPPTPRADAITMLRHAVERGVQLIDTADAYALGGSEELVAEALHPYRDGVVIATKIGMTRPSPAEWVPVGHPAYLRQQAELSLRRLKVERIDLMQLHRIDSEVPLADQIGALRQLQQEGKVRHIGLSEVTVDQLREALRIAPIASVQNWYNLAHREHEAVVDFTAEHGIAFLPFFPIAIGSHATNDSPVAKIASEVGATPAQTALAWLLHRSPNIAPIPGTTSPTHLDENLGALDIALTGEQIARLDAIAEQAESGT</sequence>
<organism evidence="4 5">
    <name type="scientific">Micromonospora peucetia</name>
    <dbReference type="NCBI Taxonomy" id="47871"/>
    <lineage>
        <taxon>Bacteria</taxon>
        <taxon>Bacillati</taxon>
        <taxon>Actinomycetota</taxon>
        <taxon>Actinomycetes</taxon>
        <taxon>Micromonosporales</taxon>
        <taxon>Micromonosporaceae</taxon>
        <taxon>Micromonospora</taxon>
    </lineage>
</organism>
<evidence type="ECO:0000313" key="4">
    <source>
        <dbReference type="EMBL" id="SCL56762.1"/>
    </source>
</evidence>
<dbReference type="CDD" id="cd19088">
    <property type="entry name" value="AKR_AKR13B1"/>
    <property type="match status" value="1"/>
</dbReference>
<feature type="compositionally biased region" description="Low complexity" evidence="2">
    <location>
        <begin position="1"/>
        <end position="20"/>
    </location>
</feature>
<dbReference type="Proteomes" id="UP000199343">
    <property type="component" value="Unassembled WGS sequence"/>
</dbReference>
<dbReference type="PRINTS" id="PR00069">
    <property type="entry name" value="ALDKETRDTASE"/>
</dbReference>
<keyword evidence="1" id="KW-0560">Oxidoreductase</keyword>
<feature type="region of interest" description="Disordered" evidence="2">
    <location>
        <begin position="1"/>
        <end position="25"/>
    </location>
</feature>
<evidence type="ECO:0000313" key="5">
    <source>
        <dbReference type="Proteomes" id="UP000199343"/>
    </source>
</evidence>
<feature type="domain" description="NADP-dependent oxidoreductase" evidence="3">
    <location>
        <begin position="30"/>
        <end position="302"/>
    </location>
</feature>
<dbReference type="GO" id="GO:0016491">
    <property type="term" value="F:oxidoreductase activity"/>
    <property type="evidence" value="ECO:0007669"/>
    <property type="project" value="UniProtKB-KW"/>
</dbReference>
<evidence type="ECO:0000256" key="1">
    <source>
        <dbReference type="ARBA" id="ARBA00023002"/>
    </source>
</evidence>
<dbReference type="PANTHER" id="PTHR43625">
    <property type="entry name" value="AFLATOXIN B1 ALDEHYDE REDUCTASE"/>
    <property type="match status" value="1"/>
</dbReference>
<accession>A0A1C6URU0</accession>
<reference evidence="4 5" key="1">
    <citation type="submission" date="2016-06" db="EMBL/GenBank/DDBJ databases">
        <authorList>
            <person name="Kjaerup R.B."/>
            <person name="Dalgaard T.S."/>
            <person name="Juul-Madsen H.R."/>
        </authorList>
    </citation>
    <scope>NUCLEOTIDE SEQUENCE [LARGE SCALE GENOMIC DNA]</scope>
    <source>
        <strain evidence="4 5">DSM 43363</strain>
    </source>
</reference>
<dbReference type="Gene3D" id="3.20.20.100">
    <property type="entry name" value="NADP-dependent oxidoreductase domain"/>
    <property type="match status" value="1"/>
</dbReference>
<dbReference type="InterPro" id="IPR020471">
    <property type="entry name" value="AKR"/>
</dbReference>
<protein>
    <submittedName>
        <fullName evidence="4">Predicted oxidoreductase</fullName>
    </submittedName>
</protein>
<dbReference type="EMBL" id="FMIC01000002">
    <property type="protein sequence ID" value="SCL56762.1"/>
    <property type="molecule type" value="Genomic_DNA"/>
</dbReference>
<gene>
    <name evidence="4" type="ORF">GA0070608_1708</name>
</gene>
<dbReference type="AlphaFoldDB" id="A0A1C6URU0"/>
<dbReference type="InterPro" id="IPR050791">
    <property type="entry name" value="Aldo-Keto_reductase"/>
</dbReference>
<evidence type="ECO:0000259" key="3">
    <source>
        <dbReference type="Pfam" id="PF00248"/>
    </source>
</evidence>